<keyword evidence="3" id="KW-1185">Reference proteome</keyword>
<comment type="caution">
    <text evidence="2">The sequence shown here is derived from an EMBL/GenBank/DDBJ whole genome shotgun (WGS) entry which is preliminary data.</text>
</comment>
<evidence type="ECO:0000313" key="2">
    <source>
        <dbReference type="EMBL" id="KAF5877586.1"/>
    </source>
</evidence>
<dbReference type="Proteomes" id="UP000531561">
    <property type="component" value="Unassembled WGS sequence"/>
</dbReference>
<protein>
    <submittedName>
        <fullName evidence="2">Putative had-like protein</fullName>
    </submittedName>
</protein>
<gene>
    <name evidence="2" type="ORF">Bfra_001953</name>
</gene>
<keyword evidence="1" id="KW-0812">Transmembrane</keyword>
<dbReference type="RefSeq" id="XP_037196532.1">
    <property type="nucleotide sequence ID" value="XM_037332378.1"/>
</dbReference>
<organism evidence="2 3">
    <name type="scientific">Botrytis fragariae</name>
    <dbReference type="NCBI Taxonomy" id="1964551"/>
    <lineage>
        <taxon>Eukaryota</taxon>
        <taxon>Fungi</taxon>
        <taxon>Dikarya</taxon>
        <taxon>Ascomycota</taxon>
        <taxon>Pezizomycotina</taxon>
        <taxon>Leotiomycetes</taxon>
        <taxon>Helotiales</taxon>
        <taxon>Sclerotiniaceae</taxon>
        <taxon>Botrytis</taxon>
    </lineage>
</organism>
<sequence>MIKSLQKRKLTTTSPKYTTITHVLASIPSPVLVSSPPSTSISGATNSPKRATGYEIFFSIAHICTAEWFFFWVYRFIKHSTYDPNVQEQFTSLLKKRVQERVGMPGDALALAMRLMVCGLVGVWNYQDM</sequence>
<dbReference type="EMBL" id="JABFCT010000003">
    <property type="protein sequence ID" value="KAF5877586.1"/>
    <property type="molecule type" value="Genomic_DNA"/>
</dbReference>
<dbReference type="GeneID" id="59256070"/>
<name>A0A8H6B1B3_9HELO</name>
<evidence type="ECO:0000256" key="1">
    <source>
        <dbReference type="SAM" id="Phobius"/>
    </source>
</evidence>
<feature type="transmembrane region" description="Helical" evidence="1">
    <location>
        <begin position="108"/>
        <end position="126"/>
    </location>
</feature>
<proteinExistence type="predicted"/>
<keyword evidence="1" id="KW-0472">Membrane</keyword>
<accession>A0A8H6B1B3</accession>
<keyword evidence="1" id="KW-1133">Transmembrane helix</keyword>
<evidence type="ECO:0000313" key="3">
    <source>
        <dbReference type="Proteomes" id="UP000531561"/>
    </source>
</evidence>
<dbReference type="OrthoDB" id="2012566at2759"/>
<dbReference type="AlphaFoldDB" id="A0A8H6B1B3"/>
<feature type="transmembrane region" description="Helical" evidence="1">
    <location>
        <begin position="56"/>
        <end position="77"/>
    </location>
</feature>
<reference evidence="2 3" key="1">
    <citation type="journal article" date="2020" name="Phytopathology">
        <title>A high-quality genome resource of Botrytis fragariae, a new and rapidly spreading fungal pathogen causing strawberry gray mold in the U.S.A.</title>
        <authorList>
            <person name="Wu Y."/>
            <person name="Saski C.A."/>
            <person name="Schnabel G."/>
            <person name="Xiao S."/>
            <person name="Hu M."/>
        </authorList>
    </citation>
    <scope>NUCLEOTIDE SEQUENCE [LARGE SCALE GENOMIC DNA]</scope>
    <source>
        <strain evidence="2 3">BVB16</strain>
    </source>
</reference>